<reference evidence="2 3" key="1">
    <citation type="journal article" date="2018" name="Sci. Rep.">
        <title>Genomic signatures of local adaptation to the degree of environmental predictability in rotifers.</title>
        <authorList>
            <person name="Franch-Gras L."/>
            <person name="Hahn C."/>
            <person name="Garcia-Roger E.M."/>
            <person name="Carmona M.J."/>
            <person name="Serra M."/>
            <person name="Gomez A."/>
        </authorList>
    </citation>
    <scope>NUCLEOTIDE SEQUENCE [LARGE SCALE GENOMIC DNA]</scope>
    <source>
        <strain evidence="2">HYR1</strain>
    </source>
</reference>
<evidence type="ECO:0000313" key="2">
    <source>
        <dbReference type="EMBL" id="RNA24326.1"/>
    </source>
</evidence>
<sequence length="217" mass="25867">MQNISKERTTHETEYSDESIRGRRGGTQFKISTELNINKPKQPKKSNSGYARYPSRPYLTKPPYANFVPRPIQSLQTYQYPYSNYQYPYYSYTNPHQTNSMLSYPYNYYNTQYSDREYPIEEPIYSDDEYSDEDESFFSKFADKECTSFKAIYCTLQSHSYTFIYFCCFTKDLRIICFFAVQFDDDFVDVVDLDADVDFAFDFEPSYLDECEADLNY</sequence>
<evidence type="ECO:0000256" key="1">
    <source>
        <dbReference type="SAM" id="MobiDB-lite"/>
    </source>
</evidence>
<comment type="caution">
    <text evidence="2">The sequence shown here is derived from an EMBL/GenBank/DDBJ whole genome shotgun (WGS) entry which is preliminary data.</text>
</comment>
<dbReference type="Proteomes" id="UP000276133">
    <property type="component" value="Unassembled WGS sequence"/>
</dbReference>
<organism evidence="2 3">
    <name type="scientific">Brachionus plicatilis</name>
    <name type="common">Marine rotifer</name>
    <name type="synonym">Brachionus muelleri</name>
    <dbReference type="NCBI Taxonomy" id="10195"/>
    <lineage>
        <taxon>Eukaryota</taxon>
        <taxon>Metazoa</taxon>
        <taxon>Spiralia</taxon>
        <taxon>Gnathifera</taxon>
        <taxon>Rotifera</taxon>
        <taxon>Eurotatoria</taxon>
        <taxon>Monogononta</taxon>
        <taxon>Pseudotrocha</taxon>
        <taxon>Ploima</taxon>
        <taxon>Brachionidae</taxon>
        <taxon>Brachionus</taxon>
    </lineage>
</organism>
<dbReference type="AlphaFoldDB" id="A0A3M7RL86"/>
<feature type="compositionally biased region" description="Basic and acidic residues" evidence="1">
    <location>
        <begin position="1"/>
        <end position="21"/>
    </location>
</feature>
<protein>
    <submittedName>
        <fullName evidence="2">Uncharacterized protein</fullName>
    </submittedName>
</protein>
<proteinExistence type="predicted"/>
<feature type="region of interest" description="Disordered" evidence="1">
    <location>
        <begin position="1"/>
        <end position="57"/>
    </location>
</feature>
<keyword evidence="3" id="KW-1185">Reference proteome</keyword>
<evidence type="ECO:0000313" key="3">
    <source>
        <dbReference type="Proteomes" id="UP000276133"/>
    </source>
</evidence>
<name>A0A3M7RL86_BRAPC</name>
<dbReference type="EMBL" id="REGN01003145">
    <property type="protein sequence ID" value="RNA24326.1"/>
    <property type="molecule type" value="Genomic_DNA"/>
</dbReference>
<accession>A0A3M7RL86</accession>
<gene>
    <name evidence="2" type="ORF">BpHYR1_016796</name>
</gene>